<keyword evidence="24" id="KW-1185">Reference proteome</keyword>
<accession>A0ABM1VW97</accession>
<evidence type="ECO:0000256" key="15">
    <source>
        <dbReference type="ARBA" id="ARBA00023159"/>
    </source>
</evidence>
<evidence type="ECO:0000256" key="3">
    <source>
        <dbReference type="ARBA" id="ARBA00013184"/>
    </source>
</evidence>
<dbReference type="InterPro" id="IPR005818">
    <property type="entry name" value="Histone_H1/H5_H15"/>
</dbReference>
<dbReference type="InterPro" id="IPR002717">
    <property type="entry name" value="HAT_MYST-type"/>
</dbReference>
<protein>
    <recommendedName>
        <fullName evidence="3">histone acetyltransferase</fullName>
        <ecNumber evidence="3">2.3.1.48</ecNumber>
    </recommendedName>
</protein>
<evidence type="ECO:0000256" key="16">
    <source>
        <dbReference type="ARBA" id="ARBA00023242"/>
    </source>
</evidence>
<comment type="catalytic activity">
    <reaction evidence="17">
        <text>L-lysyl-[protein] + acetyl-CoA = N(6)-acetyl-L-lysyl-[protein] + CoA + H(+)</text>
        <dbReference type="Rhea" id="RHEA:45948"/>
        <dbReference type="Rhea" id="RHEA-COMP:9752"/>
        <dbReference type="Rhea" id="RHEA-COMP:10731"/>
        <dbReference type="ChEBI" id="CHEBI:15378"/>
        <dbReference type="ChEBI" id="CHEBI:29969"/>
        <dbReference type="ChEBI" id="CHEBI:57287"/>
        <dbReference type="ChEBI" id="CHEBI:57288"/>
        <dbReference type="ChEBI" id="CHEBI:61930"/>
        <dbReference type="EC" id="2.3.1.48"/>
    </reaction>
</comment>
<feature type="region of interest" description="Disordered" evidence="19">
    <location>
        <begin position="348"/>
        <end position="390"/>
    </location>
</feature>
<dbReference type="SUPFAM" id="SSF57903">
    <property type="entry name" value="FYVE/PHD zinc finger"/>
    <property type="match status" value="2"/>
</dbReference>
<dbReference type="SMART" id="SM00249">
    <property type="entry name" value="PHD"/>
    <property type="match status" value="2"/>
</dbReference>
<dbReference type="Pfam" id="PF17772">
    <property type="entry name" value="zf-MYST"/>
    <property type="match status" value="1"/>
</dbReference>
<dbReference type="InterPro" id="IPR040706">
    <property type="entry name" value="Zf-MYST"/>
</dbReference>
<keyword evidence="12" id="KW-0832">Ubl conjugation</keyword>
<evidence type="ECO:0000256" key="8">
    <source>
        <dbReference type="ARBA" id="ARBA00022723"/>
    </source>
</evidence>
<evidence type="ECO:0000256" key="7">
    <source>
        <dbReference type="ARBA" id="ARBA00022679"/>
    </source>
</evidence>
<keyword evidence="10 18" id="KW-0863">Zinc-finger</keyword>
<dbReference type="RefSeq" id="XP_035826689.1">
    <property type="nucleotide sequence ID" value="XM_035970796.1"/>
</dbReference>
<keyword evidence="7" id="KW-0808">Transferase</keyword>
<dbReference type="PANTHER" id="PTHR10615:SF217">
    <property type="entry name" value="HISTONE ACETYLTRANSFERASE"/>
    <property type="match status" value="1"/>
</dbReference>
<evidence type="ECO:0000256" key="2">
    <source>
        <dbReference type="ARBA" id="ARBA00010107"/>
    </source>
</evidence>
<evidence type="ECO:0000256" key="18">
    <source>
        <dbReference type="PROSITE-ProRule" id="PRU00146"/>
    </source>
</evidence>
<dbReference type="InterPro" id="IPR016181">
    <property type="entry name" value="Acyl_CoA_acyltransferase"/>
</dbReference>
<feature type="domain" description="H15" evidence="21">
    <location>
        <begin position="93"/>
        <end position="168"/>
    </location>
</feature>
<evidence type="ECO:0000259" key="20">
    <source>
        <dbReference type="PROSITE" id="PS50016"/>
    </source>
</evidence>
<evidence type="ECO:0000256" key="14">
    <source>
        <dbReference type="ARBA" id="ARBA00022990"/>
    </source>
</evidence>
<keyword evidence="9" id="KW-0677">Repeat</keyword>
<sequence>MVKEADKSIEVNSTYLEWILEAVHKIKHQKQRPNQERIVSAIRQNHQVSEDSIEEQLELAVKCGQILRVISNNDYTYKDPALSATPSRAKAVNVGKKPELIKAVIQCLKESRDSKGLTIKAIEKYIISKNNAKGNGAAELTRNLRILVRKGIQRGQLVQTGKLIKLPKGKGLMQSVSLEEANFEVILPFERNKKRHAPFILCSFCCEDAEKNREGEYEDLISCADCGSSGHPSCLKFSEELAAKVRKLRWQCINCKKCSFCGKSGREDDMLFCDFCDRGFHMPCCDPPITKPPKGDWKCNLCDPERGTKKGKEFLEAALKYTAKVKNQLQATSKQKLKKAKLFQAAKRKAANWKGRSKGPRKKKSESSVNSDDDDGDDEEDKSEDVLSPSTVRTKAGMVLPSYVTEDDIALFKEAQEKTQTDLFQGLPPVEPRTSLPTAAQLLEENKEGKADAPRYPPCIELGRYEIQTWYSSPYPQEYASLPKLYICEYCLKYMKTSSSLQRHFEKCELRHPPADEIYRSGNMSVFEVDGQISKLYCQNLCLLAKLFLDHKTLYYDVEPFLFYVLTLNDQYGSHVVGYFSKEKHCQQKYNVSCIMTMPQYMRKGYGRLLIDFSYLLTRKEECTGSPEKPLSALGAISYKAYWRSVVLEQLSAVSDKTVTIKSISEKTGLCPLDILQALKDLSFLKQHVDKYVYITFCVKRVNNMYGKSNNYNKYVNFSASKLFQKYKRP</sequence>
<evidence type="ECO:0000256" key="6">
    <source>
        <dbReference type="ARBA" id="ARBA00022553"/>
    </source>
</evidence>
<dbReference type="EC" id="2.3.1.48" evidence="3"/>
<dbReference type="GeneID" id="101850968"/>
<dbReference type="Gene3D" id="3.30.60.60">
    <property type="entry name" value="N-acetyl transferase-like"/>
    <property type="match status" value="1"/>
</dbReference>
<gene>
    <name evidence="25" type="primary">LOC101850968</name>
</gene>
<dbReference type="PROSITE" id="PS50016">
    <property type="entry name" value="ZF_PHD_2"/>
    <property type="match status" value="2"/>
</dbReference>
<comment type="similarity">
    <text evidence="2">Belongs to the MYST (SAS/MOZ) family.</text>
</comment>
<dbReference type="Gene3D" id="3.30.40.10">
    <property type="entry name" value="Zinc/RING finger domain, C3HC4 (zinc finger)"/>
    <property type="match status" value="1"/>
</dbReference>
<feature type="domain" description="MYST-type HAT" evidence="22">
    <location>
        <begin position="452"/>
        <end position="730"/>
    </location>
</feature>
<dbReference type="InterPro" id="IPR001965">
    <property type="entry name" value="Znf_PHD"/>
</dbReference>
<dbReference type="InterPro" id="IPR050603">
    <property type="entry name" value="MYST_HAT"/>
</dbReference>
<feature type="domain" description="PHD-type" evidence="20">
    <location>
        <begin position="199"/>
        <end position="258"/>
    </location>
</feature>
<name>A0ABM1VW97_APLCA</name>
<keyword evidence="8" id="KW-0479">Metal-binding</keyword>
<dbReference type="Pfam" id="PF00538">
    <property type="entry name" value="Linker_histone"/>
    <property type="match status" value="1"/>
</dbReference>
<dbReference type="InterPro" id="IPR036388">
    <property type="entry name" value="WH-like_DNA-bd_sf"/>
</dbReference>
<evidence type="ECO:0000313" key="25">
    <source>
        <dbReference type="RefSeq" id="XP_035826689.1"/>
    </source>
</evidence>
<comment type="subcellular location">
    <subcellularLocation>
        <location evidence="1">Nucleus</location>
    </subcellularLocation>
</comment>
<keyword evidence="14" id="KW-0007">Acetylation</keyword>
<evidence type="ECO:0000259" key="22">
    <source>
        <dbReference type="PROSITE" id="PS51726"/>
    </source>
</evidence>
<dbReference type="PANTHER" id="PTHR10615">
    <property type="entry name" value="HISTONE ACETYLTRANSFERASE"/>
    <property type="match status" value="1"/>
</dbReference>
<keyword evidence="11" id="KW-0862">Zinc</keyword>
<dbReference type="InterPro" id="IPR013083">
    <property type="entry name" value="Znf_RING/FYVE/PHD"/>
</dbReference>
<evidence type="ECO:0000256" key="13">
    <source>
        <dbReference type="ARBA" id="ARBA00022853"/>
    </source>
</evidence>
<reference evidence="25" key="1">
    <citation type="submission" date="2025-08" db="UniProtKB">
        <authorList>
            <consortium name="RefSeq"/>
        </authorList>
    </citation>
    <scope>IDENTIFICATION</scope>
</reference>
<evidence type="ECO:0000313" key="24">
    <source>
        <dbReference type="Proteomes" id="UP000694888"/>
    </source>
</evidence>
<dbReference type="Proteomes" id="UP000694888">
    <property type="component" value="Unplaced"/>
</dbReference>
<evidence type="ECO:0000256" key="9">
    <source>
        <dbReference type="ARBA" id="ARBA00022737"/>
    </source>
</evidence>
<dbReference type="SUPFAM" id="SSF55729">
    <property type="entry name" value="Acyl-CoA N-acyltransferases (Nat)"/>
    <property type="match status" value="1"/>
</dbReference>
<dbReference type="PROSITE" id="PS51726">
    <property type="entry name" value="MYST_HAT"/>
    <property type="match status" value="1"/>
</dbReference>
<keyword evidence="4" id="KW-0678">Repressor</keyword>
<evidence type="ECO:0000256" key="4">
    <source>
        <dbReference type="ARBA" id="ARBA00022491"/>
    </source>
</evidence>
<dbReference type="Gene3D" id="3.40.630.30">
    <property type="match status" value="1"/>
</dbReference>
<dbReference type="Pfam" id="PF21524">
    <property type="entry name" value="SAMD1_WH"/>
    <property type="match status" value="1"/>
</dbReference>
<proteinExistence type="inferred from homology"/>
<organism evidence="24 25">
    <name type="scientific">Aplysia californica</name>
    <name type="common">California sea hare</name>
    <dbReference type="NCBI Taxonomy" id="6500"/>
    <lineage>
        <taxon>Eukaryota</taxon>
        <taxon>Metazoa</taxon>
        <taxon>Spiralia</taxon>
        <taxon>Lophotrochozoa</taxon>
        <taxon>Mollusca</taxon>
        <taxon>Gastropoda</taxon>
        <taxon>Heterobranchia</taxon>
        <taxon>Euthyneura</taxon>
        <taxon>Tectipleura</taxon>
        <taxon>Aplysiida</taxon>
        <taxon>Aplysioidea</taxon>
        <taxon>Aplysiidae</taxon>
        <taxon>Aplysia</taxon>
    </lineage>
</organism>
<dbReference type="InterPro" id="IPR036390">
    <property type="entry name" value="WH_DNA-bd_sf"/>
</dbReference>
<feature type="domain" description="SAMD1-like winged helix (WH)" evidence="23">
    <location>
        <begin position="7"/>
        <end position="83"/>
    </location>
</feature>
<dbReference type="CDD" id="cd15527">
    <property type="entry name" value="PHD2_KAT6A_6B"/>
    <property type="match status" value="1"/>
</dbReference>
<keyword evidence="16" id="KW-0539">Nucleus</keyword>
<keyword evidence="6" id="KW-0597">Phosphoprotein</keyword>
<evidence type="ECO:0000256" key="10">
    <source>
        <dbReference type="ARBA" id="ARBA00022771"/>
    </source>
</evidence>
<dbReference type="Pfam" id="PF01853">
    <property type="entry name" value="MOZ_SAS"/>
    <property type="match status" value="1"/>
</dbReference>
<dbReference type="SUPFAM" id="SSF46785">
    <property type="entry name" value="Winged helix' DNA-binding domain"/>
    <property type="match status" value="1"/>
</dbReference>
<keyword evidence="13" id="KW-0156">Chromatin regulator</keyword>
<keyword evidence="15" id="KW-0010">Activator</keyword>
<dbReference type="PROSITE" id="PS52014">
    <property type="entry name" value="SAMD1_WH"/>
    <property type="match status" value="1"/>
</dbReference>
<dbReference type="InterPro" id="IPR048589">
    <property type="entry name" value="SAMD1-like_WH"/>
</dbReference>
<feature type="compositionally biased region" description="Acidic residues" evidence="19">
    <location>
        <begin position="371"/>
        <end position="383"/>
    </location>
</feature>
<dbReference type="Pfam" id="PF00628">
    <property type="entry name" value="PHD"/>
    <property type="match status" value="1"/>
</dbReference>
<dbReference type="CDD" id="cd15618">
    <property type="entry name" value="PHD1_MOZ_MORF"/>
    <property type="match status" value="1"/>
</dbReference>
<feature type="compositionally biased region" description="Basic residues" evidence="19">
    <location>
        <begin position="348"/>
        <end position="364"/>
    </location>
</feature>
<evidence type="ECO:0000259" key="21">
    <source>
        <dbReference type="PROSITE" id="PS51504"/>
    </source>
</evidence>
<dbReference type="Gene3D" id="1.10.10.10">
    <property type="entry name" value="Winged helix-like DNA-binding domain superfamily/Winged helix DNA-binding domain"/>
    <property type="match status" value="2"/>
</dbReference>
<evidence type="ECO:0000256" key="11">
    <source>
        <dbReference type="ARBA" id="ARBA00022833"/>
    </source>
</evidence>
<evidence type="ECO:0000256" key="1">
    <source>
        <dbReference type="ARBA" id="ARBA00004123"/>
    </source>
</evidence>
<dbReference type="InterPro" id="IPR019787">
    <property type="entry name" value="Znf_PHD-finger"/>
</dbReference>
<evidence type="ECO:0000256" key="12">
    <source>
        <dbReference type="ARBA" id="ARBA00022843"/>
    </source>
</evidence>
<evidence type="ECO:0000256" key="5">
    <source>
        <dbReference type="ARBA" id="ARBA00022499"/>
    </source>
</evidence>
<keyword evidence="5" id="KW-1017">Isopeptide bond</keyword>
<dbReference type="PROSITE" id="PS51504">
    <property type="entry name" value="H15"/>
    <property type="match status" value="1"/>
</dbReference>
<evidence type="ECO:0000256" key="19">
    <source>
        <dbReference type="SAM" id="MobiDB-lite"/>
    </source>
</evidence>
<feature type="domain" description="PHD-type" evidence="20">
    <location>
        <begin position="255"/>
        <end position="305"/>
    </location>
</feature>
<evidence type="ECO:0000259" key="23">
    <source>
        <dbReference type="PROSITE" id="PS52014"/>
    </source>
</evidence>
<dbReference type="InterPro" id="IPR011011">
    <property type="entry name" value="Znf_FYVE_PHD"/>
</dbReference>
<evidence type="ECO:0000256" key="17">
    <source>
        <dbReference type="ARBA" id="ARBA00048017"/>
    </source>
</evidence>